<dbReference type="Proteomes" id="UP000001227">
    <property type="component" value="Chromosome"/>
</dbReference>
<dbReference type="InterPro" id="IPR036063">
    <property type="entry name" value="Smr_dom_sf"/>
</dbReference>
<dbReference type="EMBL" id="CP001102">
    <property type="protein sequence ID" value="ACP21117.1"/>
    <property type="molecule type" value="Genomic_DNA"/>
</dbReference>
<dbReference type="SUPFAM" id="SSF160443">
    <property type="entry name" value="SMR domain-like"/>
    <property type="match status" value="1"/>
</dbReference>
<dbReference type="SMART" id="SM00463">
    <property type="entry name" value="SMR"/>
    <property type="match status" value="1"/>
</dbReference>
<gene>
    <name evidence="3" type="ordered locus">Aasi_1895</name>
</gene>
<evidence type="ECO:0000256" key="1">
    <source>
        <dbReference type="SAM" id="MobiDB-lite"/>
    </source>
</evidence>
<reference evidence="3 4" key="1">
    <citation type="journal article" date="2010" name="J. Bacteriol.">
        <title>The genome of the amoeba symbiont 'Candidatus Amoebophilus asiaticus' reveals common mechanisms for host cell interaction among amoeba-associated bacteria.</title>
        <authorList>
            <person name="Schmitz-Esser S."/>
            <person name="Tischler P."/>
            <person name="Arnold R."/>
            <person name="Montanaro J."/>
            <person name="Wagner M."/>
            <person name="Rattei T."/>
            <person name="Horn M."/>
        </authorList>
    </citation>
    <scope>NUCLEOTIDE SEQUENCE [LARGE SCALE GENOMIC DNA]</scope>
    <source>
        <strain evidence="3 4">5a2</strain>
    </source>
</reference>
<evidence type="ECO:0000313" key="4">
    <source>
        <dbReference type="Proteomes" id="UP000001227"/>
    </source>
</evidence>
<evidence type="ECO:0000259" key="2">
    <source>
        <dbReference type="PROSITE" id="PS50828"/>
    </source>
</evidence>
<organism evidence="3 4">
    <name type="scientific">Amoebophilus asiaticus (strain 5a2)</name>
    <dbReference type="NCBI Taxonomy" id="452471"/>
    <lineage>
        <taxon>Bacteria</taxon>
        <taxon>Pseudomonadati</taxon>
        <taxon>Bacteroidota</taxon>
        <taxon>Cytophagia</taxon>
        <taxon>Cytophagales</taxon>
        <taxon>Amoebophilaceae</taxon>
        <taxon>Candidatus Amoebophilus</taxon>
    </lineage>
</organism>
<accession>C3L476</accession>
<dbReference type="Gene3D" id="3.30.1370.110">
    <property type="match status" value="1"/>
</dbReference>
<keyword evidence="4" id="KW-1185">Reference proteome</keyword>
<proteinExistence type="predicted"/>
<dbReference type="Pfam" id="PF01713">
    <property type="entry name" value="Smr"/>
    <property type="match status" value="1"/>
</dbReference>
<dbReference type="AlphaFoldDB" id="C3L476"/>
<evidence type="ECO:0000313" key="3">
    <source>
        <dbReference type="EMBL" id="ACP21117.1"/>
    </source>
</evidence>
<dbReference type="InterPro" id="IPR002625">
    <property type="entry name" value="Smr_dom"/>
</dbReference>
<dbReference type="KEGG" id="aas:Aasi_1895"/>
<protein>
    <recommendedName>
        <fullName evidence="2">Smr domain-containing protein</fullName>
    </recommendedName>
</protein>
<dbReference type="RefSeq" id="WP_012473360.1">
    <property type="nucleotide sequence ID" value="NC_010830.1"/>
</dbReference>
<dbReference type="PROSITE" id="PS50828">
    <property type="entry name" value="SMR"/>
    <property type="match status" value="1"/>
</dbReference>
<name>C3L476_AMOA5</name>
<feature type="compositionally biased region" description="Basic residues" evidence="1">
    <location>
        <begin position="43"/>
        <end position="52"/>
    </location>
</feature>
<feature type="domain" description="Smr" evidence="2">
    <location>
        <begin position="409"/>
        <end position="490"/>
    </location>
</feature>
<dbReference type="HOGENOM" id="CLU_465924_0_0_10"/>
<sequence>MPRFSTVSYWREKNEGPQVGLPVAISSSTASDSSKNLALYKGKSIKSRKNKKQAALQEQQMKKAQKDTSGQASSVSCSIAEAGPVESITTRLRAEIIALETAGKYLAAAQGMDRLLKILDSPTFEDLCYALALNRKAPFVQQRKNRTHQLAKLIDKHLKIDSQASEIYFSEYSWHQLRSCLDYLVEKTAADSACELYQLKYKVMGEDIVEHMQWLLAHMRSYKYPISISSRNYATEGNKSEQGVWDVYKKELSIKNYTQEELRTKSFPYLFHGGKLDTTYLNPTTFYNLMVRAGFQEEDFKEGKHGFQDKVLVKPIILTKTKLNECHEELRELINSTLKKAKYPYITFIFSLHPDIKFNVNELYSYDSNTLNSLARYFFYELSSSPSTIVALQENRLYFCFYNTKQATLDLHHATLKEAFDKVKEFIVKRYNKFESECTIITGRGNHVNSDVQRGILHQEFRKWAQNELKPYIESYRATSANGCYKVKLKEPISLLLIDDPLNPNVEQLVEKIMEAEQTNNKRLIIKHQQAQLNNCRYYHELVHKTWVTLHERYKQNLPSIIDGYEELSTSNTNREDGLWISWGK</sequence>
<feature type="region of interest" description="Disordered" evidence="1">
    <location>
        <begin position="41"/>
        <end position="69"/>
    </location>
</feature>